<dbReference type="EMBL" id="KN834786">
    <property type="protein sequence ID" value="KIK58182.1"/>
    <property type="molecule type" value="Genomic_DNA"/>
</dbReference>
<dbReference type="AlphaFoldDB" id="A0A0D0CIN9"/>
<dbReference type="HOGENOM" id="CLU_021164_5_0_1"/>
<evidence type="ECO:0000313" key="1">
    <source>
        <dbReference type="EMBL" id="KIK58182.1"/>
    </source>
</evidence>
<name>A0A0D0CIN9_9AGAR</name>
<dbReference type="Gene3D" id="3.80.10.10">
    <property type="entry name" value="Ribonuclease Inhibitor"/>
    <property type="match status" value="1"/>
</dbReference>
<organism evidence="1 2">
    <name type="scientific">Collybiopsis luxurians FD-317 M1</name>
    <dbReference type="NCBI Taxonomy" id="944289"/>
    <lineage>
        <taxon>Eukaryota</taxon>
        <taxon>Fungi</taxon>
        <taxon>Dikarya</taxon>
        <taxon>Basidiomycota</taxon>
        <taxon>Agaricomycotina</taxon>
        <taxon>Agaricomycetes</taxon>
        <taxon>Agaricomycetidae</taxon>
        <taxon>Agaricales</taxon>
        <taxon>Marasmiineae</taxon>
        <taxon>Omphalotaceae</taxon>
        <taxon>Collybiopsis</taxon>
        <taxon>Collybiopsis luxurians</taxon>
    </lineage>
</organism>
<dbReference type="OrthoDB" id="2447803at2759"/>
<sequence length="541" mass="60932">MFDIVQSIFAFCDDQTNARNVLVCKVWSEVALNVVWSHLTDLKPLVGLFGLTRTADDNSKLIEYVNKPSVQALKRFETIYQHRIRILDVTSNAKKFSPVLDVIAKIRGVGPLLPNLESLTWSALSGGGLTEQSVMFMHDGIRSFSIISDEAESVESFTSYCEVISYRMPNLCSLELDVHPVAGHQKSMLALVQALPNLKTLTLPPFEDPSELLIGLRDLPRLRLTYLGSFQYDFLPPSSILNGPFRNTGFDHLSQVDIYCSYSFAAKLFQNISSSNKILTIVITSREHQPASDVREAMWQIASTCGNLQRLDLSFCNKSKAASDALIFPPPPDDLISFEDIEPLLQNCPKVAHFSIEHPYPAEIDDEDIRVIARSWLGLKTFKLGDQLLDDHPDAEKKLTLACLAHFSRHCPQIEMISLGLYADGDNIPDASSDEDCPVFQNLYSLHFGSSPIDNPSSVAGYLAHLCSSSRKPTLTYGTHWEGGEEPDPDDRAWREKWEAVKEVFAAMLEMKTRMENLMRKKEIEYQRRIEELEGLRVKQI</sequence>
<proteinExistence type="predicted"/>
<gene>
    <name evidence="1" type="ORF">GYMLUDRAFT_246221</name>
</gene>
<accession>A0A0D0CIN9</accession>
<evidence type="ECO:0008006" key="3">
    <source>
        <dbReference type="Google" id="ProtNLM"/>
    </source>
</evidence>
<dbReference type="SUPFAM" id="SSF52047">
    <property type="entry name" value="RNI-like"/>
    <property type="match status" value="1"/>
</dbReference>
<keyword evidence="2" id="KW-1185">Reference proteome</keyword>
<protein>
    <recommendedName>
        <fullName evidence="3">F-box domain-containing protein</fullName>
    </recommendedName>
</protein>
<dbReference type="InterPro" id="IPR032675">
    <property type="entry name" value="LRR_dom_sf"/>
</dbReference>
<reference evidence="1 2" key="1">
    <citation type="submission" date="2014-04" db="EMBL/GenBank/DDBJ databases">
        <title>Evolutionary Origins and Diversification of the Mycorrhizal Mutualists.</title>
        <authorList>
            <consortium name="DOE Joint Genome Institute"/>
            <consortium name="Mycorrhizal Genomics Consortium"/>
            <person name="Kohler A."/>
            <person name="Kuo A."/>
            <person name="Nagy L.G."/>
            <person name="Floudas D."/>
            <person name="Copeland A."/>
            <person name="Barry K.W."/>
            <person name="Cichocki N."/>
            <person name="Veneault-Fourrey C."/>
            <person name="LaButti K."/>
            <person name="Lindquist E.A."/>
            <person name="Lipzen A."/>
            <person name="Lundell T."/>
            <person name="Morin E."/>
            <person name="Murat C."/>
            <person name="Riley R."/>
            <person name="Ohm R."/>
            <person name="Sun H."/>
            <person name="Tunlid A."/>
            <person name="Henrissat B."/>
            <person name="Grigoriev I.V."/>
            <person name="Hibbett D.S."/>
            <person name="Martin F."/>
        </authorList>
    </citation>
    <scope>NUCLEOTIDE SEQUENCE [LARGE SCALE GENOMIC DNA]</scope>
    <source>
        <strain evidence="1 2">FD-317 M1</strain>
    </source>
</reference>
<evidence type="ECO:0000313" key="2">
    <source>
        <dbReference type="Proteomes" id="UP000053593"/>
    </source>
</evidence>
<dbReference type="Proteomes" id="UP000053593">
    <property type="component" value="Unassembled WGS sequence"/>
</dbReference>